<dbReference type="RefSeq" id="WP_044887300.1">
    <property type="nucleotide sequence ID" value="NZ_JYFN01000048.1"/>
</dbReference>
<dbReference type="SUPFAM" id="SSF48498">
    <property type="entry name" value="Tetracyclin repressor-like, C-terminal domain"/>
    <property type="match status" value="1"/>
</dbReference>
<dbReference type="Gene3D" id="1.10.357.10">
    <property type="entry name" value="Tetracycline Repressor, domain 2"/>
    <property type="match status" value="1"/>
</dbReference>
<evidence type="ECO:0000313" key="7">
    <source>
        <dbReference type="Proteomes" id="UP000032545"/>
    </source>
</evidence>
<dbReference type="InterPro" id="IPR001647">
    <property type="entry name" value="HTH_TetR"/>
</dbReference>
<dbReference type="InterPro" id="IPR050109">
    <property type="entry name" value="HTH-type_TetR-like_transc_reg"/>
</dbReference>
<dbReference type="EMBL" id="JYFN01000048">
    <property type="protein sequence ID" value="KJE20927.1"/>
    <property type="molecule type" value="Genomic_DNA"/>
</dbReference>
<dbReference type="SUPFAM" id="SSF46689">
    <property type="entry name" value="Homeodomain-like"/>
    <property type="match status" value="1"/>
</dbReference>
<keyword evidence="2 4" id="KW-0238">DNA-binding</keyword>
<dbReference type="PROSITE" id="PS50977">
    <property type="entry name" value="HTH_TETR_2"/>
    <property type="match status" value="1"/>
</dbReference>
<gene>
    <name evidence="6" type="ORF">FF36_04798</name>
</gene>
<evidence type="ECO:0000259" key="5">
    <source>
        <dbReference type="PROSITE" id="PS50977"/>
    </source>
</evidence>
<accession>A0A0D8BC14</accession>
<dbReference type="PATRIC" id="fig|1502723.3.peg.4772"/>
<dbReference type="PRINTS" id="PR00455">
    <property type="entry name" value="HTHTETR"/>
</dbReference>
<feature type="domain" description="HTH tetR-type" evidence="5">
    <location>
        <begin position="13"/>
        <end position="72"/>
    </location>
</feature>
<proteinExistence type="predicted"/>
<keyword evidence="1" id="KW-0805">Transcription regulation</keyword>
<dbReference type="OrthoDB" id="3382616at2"/>
<dbReference type="Pfam" id="PF00440">
    <property type="entry name" value="TetR_N"/>
    <property type="match status" value="1"/>
</dbReference>
<evidence type="ECO:0000256" key="3">
    <source>
        <dbReference type="ARBA" id="ARBA00023163"/>
    </source>
</evidence>
<dbReference type="Pfam" id="PF21597">
    <property type="entry name" value="TetR_C_43"/>
    <property type="match status" value="1"/>
</dbReference>
<reference evidence="6 7" key="2">
    <citation type="journal article" date="2016" name="Genome Announc.">
        <title>Permanent Draft Genome Sequences for Two Variants of Frankia sp. Strain CpI1, the First Frankia Strain Isolated from Root Nodules of Comptonia peregrina.</title>
        <authorList>
            <person name="Oshone R."/>
            <person name="Hurst S.G.IV."/>
            <person name="Abebe-Akele F."/>
            <person name="Simpson S."/>
            <person name="Morris K."/>
            <person name="Thomas W.K."/>
            <person name="Tisa L.S."/>
        </authorList>
    </citation>
    <scope>NUCLEOTIDE SEQUENCE [LARGE SCALE GENOMIC DNA]</scope>
    <source>
        <strain evidence="7">CpI1-S</strain>
    </source>
</reference>
<dbReference type="PANTHER" id="PTHR30055:SF234">
    <property type="entry name" value="HTH-TYPE TRANSCRIPTIONAL REGULATOR BETI"/>
    <property type="match status" value="1"/>
</dbReference>
<dbReference type="GO" id="GO:0003700">
    <property type="term" value="F:DNA-binding transcription factor activity"/>
    <property type="evidence" value="ECO:0007669"/>
    <property type="project" value="TreeGrafter"/>
</dbReference>
<sequence length="225" mass="24487">MTDDGQRIRIDARRNRDRIVEAARELFTRHGLSVSTNEVARHAGVGIATVLRRFPTRDDLVGAVFLPKMAGYRHAMSAALAEPDPWHGFSQFLETVCGMQVADLGFTEVLIRTFPTARALESQRDEVAADFGRLIARAQSAGRLRPDFAHQDLVVILMANAGVVAASGPAAEAASRRLVGHLLRSFAVASHGHSLPALPSPPSRTAMYLAMLRLRPAPPKPATRR</sequence>
<evidence type="ECO:0000256" key="4">
    <source>
        <dbReference type="PROSITE-ProRule" id="PRU00335"/>
    </source>
</evidence>
<dbReference type="Proteomes" id="UP000032545">
    <property type="component" value="Unassembled WGS sequence"/>
</dbReference>
<dbReference type="InterPro" id="IPR036271">
    <property type="entry name" value="Tet_transcr_reg_TetR-rel_C_sf"/>
</dbReference>
<keyword evidence="7" id="KW-1185">Reference proteome</keyword>
<dbReference type="InterPro" id="IPR049445">
    <property type="entry name" value="TetR_SbtR-like_C"/>
</dbReference>
<name>A0A0D8BC14_9ACTN</name>
<feature type="DNA-binding region" description="H-T-H motif" evidence="4">
    <location>
        <begin position="35"/>
        <end position="54"/>
    </location>
</feature>
<dbReference type="GO" id="GO:0000976">
    <property type="term" value="F:transcription cis-regulatory region binding"/>
    <property type="evidence" value="ECO:0007669"/>
    <property type="project" value="TreeGrafter"/>
</dbReference>
<dbReference type="AlphaFoldDB" id="A0A0D8BC14"/>
<protein>
    <submittedName>
        <fullName evidence="6">Transcriptional regulator, TetR family</fullName>
    </submittedName>
</protein>
<evidence type="ECO:0000313" key="6">
    <source>
        <dbReference type="EMBL" id="KJE20927.1"/>
    </source>
</evidence>
<evidence type="ECO:0000256" key="1">
    <source>
        <dbReference type="ARBA" id="ARBA00023015"/>
    </source>
</evidence>
<dbReference type="InterPro" id="IPR009057">
    <property type="entry name" value="Homeodomain-like_sf"/>
</dbReference>
<comment type="caution">
    <text evidence="6">The sequence shown here is derived from an EMBL/GenBank/DDBJ whole genome shotgun (WGS) entry which is preliminary data.</text>
</comment>
<dbReference type="PANTHER" id="PTHR30055">
    <property type="entry name" value="HTH-TYPE TRANSCRIPTIONAL REGULATOR RUTR"/>
    <property type="match status" value="1"/>
</dbReference>
<organism evidence="6 7">
    <name type="scientific">Frankia torreyi</name>
    <dbReference type="NCBI Taxonomy" id="1856"/>
    <lineage>
        <taxon>Bacteria</taxon>
        <taxon>Bacillati</taxon>
        <taxon>Actinomycetota</taxon>
        <taxon>Actinomycetes</taxon>
        <taxon>Frankiales</taxon>
        <taxon>Frankiaceae</taxon>
        <taxon>Frankia</taxon>
    </lineage>
</organism>
<keyword evidence="3" id="KW-0804">Transcription</keyword>
<evidence type="ECO:0000256" key="2">
    <source>
        <dbReference type="ARBA" id="ARBA00023125"/>
    </source>
</evidence>
<reference evidence="7" key="1">
    <citation type="submission" date="2015-02" db="EMBL/GenBank/DDBJ databases">
        <title>Draft Genome of Frankia sp. CpI1-S.</title>
        <authorList>
            <person name="Oshone R.T."/>
            <person name="Ngom M."/>
            <person name="Ghodhbane-Gtari F."/>
            <person name="Gtari M."/>
            <person name="Morris K."/>
            <person name="Thomas K."/>
            <person name="Sen A."/>
            <person name="Tisa L.S."/>
        </authorList>
    </citation>
    <scope>NUCLEOTIDE SEQUENCE [LARGE SCALE GENOMIC DNA]</scope>
    <source>
        <strain evidence="7">CpI1-S</strain>
    </source>
</reference>